<evidence type="ECO:0000256" key="6">
    <source>
        <dbReference type="ARBA" id="ARBA00023136"/>
    </source>
</evidence>
<dbReference type="GO" id="GO:0005886">
    <property type="term" value="C:plasma membrane"/>
    <property type="evidence" value="ECO:0007669"/>
    <property type="project" value="UniProtKB-SubCell"/>
</dbReference>
<reference evidence="8 9" key="1">
    <citation type="submission" date="2012-12" db="EMBL/GenBank/DDBJ databases">
        <title>Genome Assembly of Photobacterium sp. AK15.</title>
        <authorList>
            <person name="Khatri I."/>
            <person name="Vaidya B."/>
            <person name="Srinivas T.N.R."/>
            <person name="Subramanian S."/>
            <person name="Pinnaka A."/>
        </authorList>
    </citation>
    <scope>NUCLEOTIDE SEQUENCE [LARGE SCALE GENOMIC DNA]</scope>
    <source>
        <strain evidence="8 9">AK15</strain>
    </source>
</reference>
<keyword evidence="3" id="KW-1003">Cell membrane</keyword>
<dbReference type="InterPro" id="IPR019305">
    <property type="entry name" value="Uncharacterised_Smp"/>
</dbReference>
<evidence type="ECO:0000313" key="9">
    <source>
        <dbReference type="Proteomes" id="UP000011134"/>
    </source>
</evidence>
<keyword evidence="5 7" id="KW-1133">Transmembrane helix</keyword>
<comment type="subcellular location">
    <subcellularLocation>
        <location evidence="1">Cell membrane</location>
    </subcellularLocation>
</comment>
<dbReference type="PATRIC" id="fig|1056511.3.peg.1814"/>
<evidence type="ECO:0000256" key="2">
    <source>
        <dbReference type="ARBA" id="ARBA00005362"/>
    </source>
</evidence>
<comment type="caution">
    <text evidence="8">The sequence shown here is derived from an EMBL/GenBank/DDBJ whole genome shotgun (WGS) entry which is preliminary data.</text>
</comment>
<sequence length="218" mass="24410">MAFEHFDHIVGDVKIMKLRTKRLHRAWQILVLIICLGGLVAMLEFGSDITIRNYQALTNQTQSLARMVVRQAAETAANDMIDKKQDKLQSLVQQLSQEPLILDATIYDLEGVTVAKTEESMPLEQVTGISTPLSVASFGRLQLIEPIMAEGQVVGFVRITLEQGRLLEHAASQVEYMTNTIRGLVIAALIIGFLLAFTFGRRKDIWHFPFLLTSNAKD</sequence>
<proteinExistence type="inferred from homology"/>
<dbReference type="RefSeq" id="WP_007464778.1">
    <property type="nucleotide sequence ID" value="NZ_AMZO01000011.1"/>
</dbReference>
<dbReference type="Pfam" id="PF10144">
    <property type="entry name" value="SMP_2"/>
    <property type="match status" value="1"/>
</dbReference>
<organism evidence="8 9">
    <name type="scientific">Photobacterium marinum</name>
    <dbReference type="NCBI Taxonomy" id="1056511"/>
    <lineage>
        <taxon>Bacteria</taxon>
        <taxon>Pseudomonadati</taxon>
        <taxon>Pseudomonadota</taxon>
        <taxon>Gammaproteobacteria</taxon>
        <taxon>Vibrionales</taxon>
        <taxon>Vibrionaceae</taxon>
        <taxon>Photobacterium</taxon>
    </lineage>
</organism>
<comment type="similarity">
    <text evidence="2">Belongs to the Smp family.</text>
</comment>
<accession>L8JCX6</accession>
<name>L8JCX6_9GAMM</name>
<dbReference type="EMBL" id="AMZO01000011">
    <property type="protein sequence ID" value="ELR66143.1"/>
    <property type="molecule type" value="Genomic_DNA"/>
</dbReference>
<dbReference type="AlphaFoldDB" id="L8JCX6"/>
<evidence type="ECO:0000256" key="3">
    <source>
        <dbReference type="ARBA" id="ARBA00022475"/>
    </source>
</evidence>
<feature type="transmembrane region" description="Helical" evidence="7">
    <location>
        <begin position="26"/>
        <end position="43"/>
    </location>
</feature>
<evidence type="ECO:0000256" key="5">
    <source>
        <dbReference type="ARBA" id="ARBA00022989"/>
    </source>
</evidence>
<feature type="transmembrane region" description="Helical" evidence="7">
    <location>
        <begin position="181"/>
        <end position="200"/>
    </location>
</feature>
<keyword evidence="9" id="KW-1185">Reference proteome</keyword>
<protein>
    <submittedName>
        <fullName evidence="8">Putative SerB-cotransposed membrane protein</fullName>
    </submittedName>
</protein>
<gene>
    <name evidence="8" type="ORF">C942_00329</name>
</gene>
<evidence type="ECO:0000313" key="8">
    <source>
        <dbReference type="EMBL" id="ELR66143.1"/>
    </source>
</evidence>
<keyword evidence="4 7" id="KW-0812">Transmembrane</keyword>
<dbReference type="Proteomes" id="UP000011134">
    <property type="component" value="Unassembled WGS sequence"/>
</dbReference>
<evidence type="ECO:0000256" key="1">
    <source>
        <dbReference type="ARBA" id="ARBA00004236"/>
    </source>
</evidence>
<evidence type="ECO:0000256" key="7">
    <source>
        <dbReference type="SAM" id="Phobius"/>
    </source>
</evidence>
<evidence type="ECO:0000256" key="4">
    <source>
        <dbReference type="ARBA" id="ARBA00022692"/>
    </source>
</evidence>
<keyword evidence="6 7" id="KW-0472">Membrane</keyword>